<evidence type="ECO:0000313" key="2">
    <source>
        <dbReference type="EMBL" id="AGK99595.1"/>
    </source>
</evidence>
<dbReference type="InterPro" id="IPR001226">
    <property type="entry name" value="Flavodoxin_CS"/>
</dbReference>
<accession>R4KIZ0</accession>
<dbReference type="Gene3D" id="3.40.50.360">
    <property type="match status" value="1"/>
</dbReference>
<name>R4KIZ0_CLOPA</name>
<dbReference type="Proteomes" id="UP000013523">
    <property type="component" value="Plasmid pCLOPA01"/>
</dbReference>
<dbReference type="GO" id="GO:0016651">
    <property type="term" value="F:oxidoreductase activity, acting on NAD(P)H"/>
    <property type="evidence" value="ECO:0007669"/>
    <property type="project" value="UniProtKB-ARBA"/>
</dbReference>
<dbReference type="GO" id="GO:0009055">
    <property type="term" value="F:electron transfer activity"/>
    <property type="evidence" value="ECO:0007669"/>
    <property type="project" value="InterPro"/>
</dbReference>
<proteinExistence type="predicted"/>
<dbReference type="InterPro" id="IPR029039">
    <property type="entry name" value="Flavoprotein-like_sf"/>
</dbReference>
<dbReference type="InterPro" id="IPR008254">
    <property type="entry name" value="Flavodoxin/NO_synth"/>
</dbReference>
<protein>
    <recommendedName>
        <fullName evidence="1">Flavodoxin-like domain-containing protein</fullName>
    </recommendedName>
</protein>
<evidence type="ECO:0000259" key="1">
    <source>
        <dbReference type="PROSITE" id="PS50902"/>
    </source>
</evidence>
<keyword evidence="3" id="KW-1185">Reference proteome</keyword>
<dbReference type="HOGENOM" id="CLU_3182131_0_0_9"/>
<geneLocation type="plasmid" evidence="2 3">
    <name>pCLOPA01</name>
</geneLocation>
<sequence length="46" mass="5210">MKGNDLQIVVLYYSFEGHTKLIAEFITEEIDSNILKLEVVKKGGIL</sequence>
<evidence type="ECO:0000313" key="3">
    <source>
        <dbReference type="Proteomes" id="UP000013523"/>
    </source>
</evidence>
<dbReference type="GO" id="GO:0010181">
    <property type="term" value="F:FMN binding"/>
    <property type="evidence" value="ECO:0007669"/>
    <property type="project" value="InterPro"/>
</dbReference>
<dbReference type="AlphaFoldDB" id="R4KIZ0"/>
<dbReference type="PROSITE" id="PS50902">
    <property type="entry name" value="FLAVODOXIN_LIKE"/>
    <property type="match status" value="1"/>
</dbReference>
<dbReference type="EMBL" id="CP003262">
    <property type="protein sequence ID" value="AGK99595.1"/>
    <property type="molecule type" value="Genomic_DNA"/>
</dbReference>
<dbReference type="SUPFAM" id="SSF52218">
    <property type="entry name" value="Flavoproteins"/>
    <property type="match status" value="1"/>
</dbReference>
<dbReference type="PATRIC" id="fig|86416.3.peg.4914"/>
<feature type="domain" description="Flavodoxin-like" evidence="1">
    <location>
        <begin position="8"/>
        <end position="46"/>
    </location>
</feature>
<gene>
    <name evidence="2" type="ORF">Clopa_4926</name>
</gene>
<dbReference type="KEGG" id="cpas:Clopa_4926"/>
<keyword evidence="2" id="KW-0614">Plasmid</keyword>
<dbReference type="OrthoDB" id="9806505at2"/>
<dbReference type="PROSITE" id="PS00201">
    <property type="entry name" value="FLAVODOXIN"/>
    <property type="match status" value="1"/>
</dbReference>
<organism evidence="2 3">
    <name type="scientific">Clostridium pasteurianum BC1</name>
    <dbReference type="NCBI Taxonomy" id="86416"/>
    <lineage>
        <taxon>Bacteria</taxon>
        <taxon>Bacillati</taxon>
        <taxon>Bacillota</taxon>
        <taxon>Clostridia</taxon>
        <taxon>Eubacteriales</taxon>
        <taxon>Clostridiaceae</taxon>
        <taxon>Clostridium</taxon>
    </lineage>
</organism>
<reference evidence="2 3" key="1">
    <citation type="submission" date="2012-01" db="EMBL/GenBank/DDBJ databases">
        <title>Complete sequence of plasmid of Clostridium pasteurianum BC1.</title>
        <authorList>
            <consortium name="US DOE Joint Genome Institute"/>
            <person name="Lucas S."/>
            <person name="Han J."/>
            <person name="Lapidus A."/>
            <person name="Cheng J.-F."/>
            <person name="Goodwin L."/>
            <person name="Pitluck S."/>
            <person name="Peters L."/>
            <person name="Mikhailova N."/>
            <person name="Teshima H."/>
            <person name="Detter J.C."/>
            <person name="Han C."/>
            <person name="Tapia R."/>
            <person name="Land M."/>
            <person name="Hauser L."/>
            <person name="Kyrpides N."/>
            <person name="Ivanova N."/>
            <person name="Pagani I."/>
            <person name="Dunn J."/>
            <person name="Taghavi S."/>
            <person name="Francis A."/>
            <person name="van der Lelie D."/>
            <person name="Woyke T."/>
        </authorList>
    </citation>
    <scope>NUCLEOTIDE SEQUENCE [LARGE SCALE GENOMIC DNA]</scope>
    <source>
        <strain evidence="2 3">BC1</strain>
        <plasmid evidence="2 3">pCLOPA01</plasmid>
    </source>
</reference>
<dbReference type="RefSeq" id="WP_015617861.1">
    <property type="nucleotide sequence ID" value="NC_021183.1"/>
</dbReference>